<dbReference type="RefSeq" id="WP_145054818.1">
    <property type="nucleotide sequence ID" value="NZ_CP036433.1"/>
</dbReference>
<evidence type="ECO:0000256" key="1">
    <source>
        <dbReference type="SAM" id="SignalP"/>
    </source>
</evidence>
<sequence length="164" mass="17595" precursor="true">MPRYPYQYGSLKLALALAFLIPWGSTALAAEADPAPLVDLPYAVWSSSGCSRSMQLEKQTATVDEACRLARDLRASRSFVMILSGDSGFSSALKVLRSQQSGTPVDCERVTQYEQRCRSGWQALVPAPGDDRPAAEIAAETRPAAGITESVYHFAPQPGSAAVD</sequence>
<name>A0A518DWE1_9BACT</name>
<accession>A0A518DWE1</accession>
<keyword evidence="1" id="KW-0732">Signal</keyword>
<organism evidence="2 3">
    <name type="scientific">Lignipirellula cremea</name>
    <dbReference type="NCBI Taxonomy" id="2528010"/>
    <lineage>
        <taxon>Bacteria</taxon>
        <taxon>Pseudomonadati</taxon>
        <taxon>Planctomycetota</taxon>
        <taxon>Planctomycetia</taxon>
        <taxon>Pirellulales</taxon>
        <taxon>Pirellulaceae</taxon>
        <taxon>Lignipirellula</taxon>
    </lineage>
</organism>
<evidence type="ECO:0000313" key="2">
    <source>
        <dbReference type="EMBL" id="QDU96155.1"/>
    </source>
</evidence>
<reference evidence="2 3" key="1">
    <citation type="submission" date="2019-02" db="EMBL/GenBank/DDBJ databases">
        <title>Deep-cultivation of Planctomycetes and their phenomic and genomic characterization uncovers novel biology.</title>
        <authorList>
            <person name="Wiegand S."/>
            <person name="Jogler M."/>
            <person name="Boedeker C."/>
            <person name="Pinto D."/>
            <person name="Vollmers J."/>
            <person name="Rivas-Marin E."/>
            <person name="Kohn T."/>
            <person name="Peeters S.H."/>
            <person name="Heuer A."/>
            <person name="Rast P."/>
            <person name="Oberbeckmann S."/>
            <person name="Bunk B."/>
            <person name="Jeske O."/>
            <person name="Meyerdierks A."/>
            <person name="Storesund J.E."/>
            <person name="Kallscheuer N."/>
            <person name="Luecker S."/>
            <person name="Lage O.M."/>
            <person name="Pohl T."/>
            <person name="Merkel B.J."/>
            <person name="Hornburger P."/>
            <person name="Mueller R.-W."/>
            <person name="Bruemmer F."/>
            <person name="Labrenz M."/>
            <person name="Spormann A.M."/>
            <person name="Op den Camp H."/>
            <person name="Overmann J."/>
            <person name="Amann R."/>
            <person name="Jetten M.S.M."/>
            <person name="Mascher T."/>
            <person name="Medema M.H."/>
            <person name="Devos D.P."/>
            <person name="Kaster A.-K."/>
            <person name="Ovreas L."/>
            <person name="Rohde M."/>
            <person name="Galperin M.Y."/>
            <person name="Jogler C."/>
        </authorList>
    </citation>
    <scope>NUCLEOTIDE SEQUENCE [LARGE SCALE GENOMIC DNA]</scope>
    <source>
        <strain evidence="2 3">Pla85_3_4</strain>
    </source>
</reference>
<dbReference type="EMBL" id="CP036433">
    <property type="protein sequence ID" value="QDU96155.1"/>
    <property type="molecule type" value="Genomic_DNA"/>
</dbReference>
<proteinExistence type="predicted"/>
<feature type="chain" id="PRO_5021717889" description="DUF4189 domain-containing protein" evidence="1">
    <location>
        <begin position="30"/>
        <end position="164"/>
    </location>
</feature>
<dbReference type="KEGG" id="lcre:Pla8534_39740"/>
<gene>
    <name evidence="2" type="ORF">Pla8534_39740</name>
</gene>
<dbReference type="Proteomes" id="UP000317648">
    <property type="component" value="Chromosome"/>
</dbReference>
<keyword evidence="3" id="KW-1185">Reference proteome</keyword>
<evidence type="ECO:0008006" key="4">
    <source>
        <dbReference type="Google" id="ProtNLM"/>
    </source>
</evidence>
<protein>
    <recommendedName>
        <fullName evidence="4">DUF4189 domain-containing protein</fullName>
    </recommendedName>
</protein>
<dbReference type="AlphaFoldDB" id="A0A518DWE1"/>
<evidence type="ECO:0000313" key="3">
    <source>
        <dbReference type="Proteomes" id="UP000317648"/>
    </source>
</evidence>
<feature type="signal peptide" evidence="1">
    <location>
        <begin position="1"/>
        <end position="29"/>
    </location>
</feature>